<dbReference type="Proteomes" id="UP000183257">
    <property type="component" value="Unassembled WGS sequence"/>
</dbReference>
<dbReference type="SUPFAM" id="SSF51261">
    <property type="entry name" value="Duplicated hybrid motif"/>
    <property type="match status" value="1"/>
</dbReference>
<sequence>MQNIDKLLESITTGFVSILDTDNSTDTYVALDLSTTNKELENVDITNADDCESYIQKILEATNSTVAYGGYLEKRNLYAKNANFSKEVEVARDIHLGVDFWAKAGTKVIAPLNGVVHSFKNNAVTGDYGPTIILKHIVNGVDFYSLYGHLALSSLDNIYIGKEYSKGSVIGTLGTADVNVGYAPHLHFQLIVDIEENKGDYPGVCSAKDVAFYAKNCPNPNLLLHIK</sequence>
<dbReference type="RefSeq" id="WP_072302831.1">
    <property type="nucleotide sequence ID" value="NZ_FPIY01000001.1"/>
</dbReference>
<dbReference type="InterPro" id="IPR011055">
    <property type="entry name" value="Dup_hybrid_motif"/>
</dbReference>
<proteinExistence type="predicted"/>
<evidence type="ECO:0000313" key="2">
    <source>
        <dbReference type="EMBL" id="SFW30802.1"/>
    </source>
</evidence>
<reference evidence="3" key="1">
    <citation type="submission" date="2016-11" db="EMBL/GenBank/DDBJ databases">
        <authorList>
            <person name="Varghese N."/>
            <person name="Submissions S."/>
        </authorList>
    </citation>
    <scope>NUCLEOTIDE SEQUENCE [LARGE SCALE GENOMIC DNA]</scope>
    <source>
        <strain evidence="3">DSM 24786</strain>
    </source>
</reference>
<dbReference type="PANTHER" id="PTHR21666">
    <property type="entry name" value="PEPTIDASE-RELATED"/>
    <property type="match status" value="1"/>
</dbReference>
<evidence type="ECO:0000313" key="3">
    <source>
        <dbReference type="Proteomes" id="UP000183257"/>
    </source>
</evidence>
<dbReference type="InterPro" id="IPR016047">
    <property type="entry name" value="M23ase_b-sheet_dom"/>
</dbReference>
<organism evidence="2 3">
    <name type="scientific">Cellulophaga fucicola</name>
    <dbReference type="NCBI Taxonomy" id="76595"/>
    <lineage>
        <taxon>Bacteria</taxon>
        <taxon>Pseudomonadati</taxon>
        <taxon>Bacteroidota</taxon>
        <taxon>Flavobacteriia</taxon>
        <taxon>Flavobacteriales</taxon>
        <taxon>Flavobacteriaceae</taxon>
        <taxon>Cellulophaga</taxon>
    </lineage>
</organism>
<protein>
    <submittedName>
        <fullName evidence="2">Peptidase family M23</fullName>
    </submittedName>
</protein>
<dbReference type="Gene3D" id="2.70.70.10">
    <property type="entry name" value="Glucose Permease (Domain IIA)"/>
    <property type="match status" value="1"/>
</dbReference>
<dbReference type="STRING" id="76595.SAMN05660313_01202"/>
<dbReference type="EMBL" id="FPIY01000001">
    <property type="protein sequence ID" value="SFW30802.1"/>
    <property type="molecule type" value="Genomic_DNA"/>
</dbReference>
<dbReference type="CDD" id="cd12797">
    <property type="entry name" value="M23_peptidase"/>
    <property type="match status" value="1"/>
</dbReference>
<accession>A0A1K1N5T7</accession>
<dbReference type="GO" id="GO:0004222">
    <property type="term" value="F:metalloendopeptidase activity"/>
    <property type="evidence" value="ECO:0007669"/>
    <property type="project" value="TreeGrafter"/>
</dbReference>
<keyword evidence="3" id="KW-1185">Reference proteome</keyword>
<dbReference type="PANTHER" id="PTHR21666:SF270">
    <property type="entry name" value="MUREIN HYDROLASE ACTIVATOR ENVC"/>
    <property type="match status" value="1"/>
</dbReference>
<dbReference type="InterPro" id="IPR050570">
    <property type="entry name" value="Cell_wall_metabolism_enzyme"/>
</dbReference>
<evidence type="ECO:0000259" key="1">
    <source>
        <dbReference type="Pfam" id="PF01551"/>
    </source>
</evidence>
<name>A0A1K1N5T7_9FLAO</name>
<feature type="domain" description="M23ase beta-sheet core" evidence="1">
    <location>
        <begin position="94"/>
        <end position="192"/>
    </location>
</feature>
<dbReference type="Pfam" id="PF01551">
    <property type="entry name" value="Peptidase_M23"/>
    <property type="match status" value="1"/>
</dbReference>
<dbReference type="AlphaFoldDB" id="A0A1K1N5T7"/>
<dbReference type="OrthoDB" id="9801052at2"/>
<gene>
    <name evidence="2" type="ORF">SAMN05660313_01202</name>
</gene>